<evidence type="ECO:0000313" key="4">
    <source>
        <dbReference type="Proteomes" id="UP000460549"/>
    </source>
</evidence>
<dbReference type="Pfam" id="PF22725">
    <property type="entry name" value="GFO_IDH_MocA_C3"/>
    <property type="match status" value="1"/>
</dbReference>
<name>A0A7X2PCQ4_9SPIO</name>
<evidence type="ECO:0000259" key="2">
    <source>
        <dbReference type="Pfam" id="PF22725"/>
    </source>
</evidence>
<feature type="domain" description="GFO/IDH/MocA-like oxidoreductase" evidence="2">
    <location>
        <begin position="149"/>
        <end position="269"/>
    </location>
</feature>
<protein>
    <submittedName>
        <fullName evidence="3">Gfo/Idh/MocA family oxidoreductase</fullName>
    </submittedName>
</protein>
<gene>
    <name evidence="3" type="ORF">FYJ80_06080</name>
</gene>
<proteinExistence type="predicted"/>
<dbReference type="EMBL" id="VUNN01000010">
    <property type="protein sequence ID" value="MSU06347.1"/>
    <property type="molecule type" value="Genomic_DNA"/>
</dbReference>
<dbReference type="PANTHER" id="PTHR43249">
    <property type="entry name" value="UDP-N-ACETYL-2-AMINO-2-DEOXY-D-GLUCURONATE OXIDASE"/>
    <property type="match status" value="1"/>
</dbReference>
<dbReference type="Proteomes" id="UP000460549">
    <property type="component" value="Unassembled WGS sequence"/>
</dbReference>
<dbReference type="InterPro" id="IPR036291">
    <property type="entry name" value="NAD(P)-bd_dom_sf"/>
</dbReference>
<evidence type="ECO:0000259" key="1">
    <source>
        <dbReference type="Pfam" id="PF01408"/>
    </source>
</evidence>
<evidence type="ECO:0000313" key="3">
    <source>
        <dbReference type="EMBL" id="MSU06347.1"/>
    </source>
</evidence>
<dbReference type="SUPFAM" id="SSF51735">
    <property type="entry name" value="NAD(P)-binding Rossmann-fold domains"/>
    <property type="match status" value="1"/>
</dbReference>
<dbReference type="InterPro" id="IPR052515">
    <property type="entry name" value="Gfo/Idh/MocA_Oxidoreductase"/>
</dbReference>
<dbReference type="Gene3D" id="3.40.50.720">
    <property type="entry name" value="NAD(P)-binding Rossmann-like Domain"/>
    <property type="match status" value="1"/>
</dbReference>
<comment type="caution">
    <text evidence="3">The sequence shown here is derived from an EMBL/GenBank/DDBJ whole genome shotgun (WGS) entry which is preliminary data.</text>
</comment>
<dbReference type="AlphaFoldDB" id="A0A7X2PCQ4"/>
<feature type="domain" description="Gfo/Idh/MocA-like oxidoreductase N-terminal" evidence="1">
    <location>
        <begin position="19"/>
        <end position="136"/>
    </location>
</feature>
<dbReference type="InterPro" id="IPR055170">
    <property type="entry name" value="GFO_IDH_MocA-like_dom"/>
</dbReference>
<dbReference type="GO" id="GO:0000166">
    <property type="term" value="F:nucleotide binding"/>
    <property type="evidence" value="ECO:0007669"/>
    <property type="project" value="InterPro"/>
</dbReference>
<accession>A0A7X2PCQ4</accession>
<keyword evidence="4" id="KW-1185">Reference proteome</keyword>
<dbReference type="Gene3D" id="3.30.360.10">
    <property type="entry name" value="Dihydrodipicolinate Reductase, domain 2"/>
    <property type="match status" value="1"/>
</dbReference>
<sequence length="353" mass="39375">MSIKLWRFSKIMDDKGRLGVGIHGTGSVAIQHVAGFIANPNTYIAGVCGRSEDSTSRFVHQHCPNAKIYTNLEDMLNDVEVDIVTECMPNYLHAKDAILTLAADKHILLEKPVGITYEETDALYDAAKKSSKKSVVSFVGRWEPLLINLKRLIEEDSIGNIFFCGCDYWHGIKKSFASYNWIRQQKFAGGAMITGGCHAADNARYLNGDITEVFAFSTKYREDFDYPTTLSASVKFKNNSVGRLSACLDGINYPYQANIDVLGSKGAIRNNRFWSNKLFPMQEKWIDLPMQGPDTGTVSCHPFNSEINEFIDSILYNTPVKSDICDGVKTMDVVLAITESALIGKPVRVKERI</sequence>
<reference evidence="3 4" key="1">
    <citation type="submission" date="2019-08" db="EMBL/GenBank/DDBJ databases">
        <title>In-depth cultivation of the pig gut microbiome towards novel bacterial diversity and tailored functional studies.</title>
        <authorList>
            <person name="Wylensek D."/>
            <person name="Hitch T.C.A."/>
            <person name="Clavel T."/>
        </authorList>
    </citation>
    <scope>NUCLEOTIDE SEQUENCE [LARGE SCALE GENOMIC DNA]</scope>
    <source>
        <strain evidence="3 4">NM-380-WT-3C1</strain>
    </source>
</reference>
<dbReference type="InterPro" id="IPR000683">
    <property type="entry name" value="Gfo/Idh/MocA-like_OxRdtase_N"/>
</dbReference>
<organism evidence="3 4">
    <name type="scientific">Bullifex porci</name>
    <dbReference type="NCBI Taxonomy" id="2606638"/>
    <lineage>
        <taxon>Bacteria</taxon>
        <taxon>Pseudomonadati</taxon>
        <taxon>Spirochaetota</taxon>
        <taxon>Spirochaetia</taxon>
        <taxon>Spirochaetales</taxon>
        <taxon>Spirochaetaceae</taxon>
        <taxon>Bullifex</taxon>
    </lineage>
</organism>
<dbReference type="SUPFAM" id="SSF55347">
    <property type="entry name" value="Glyceraldehyde-3-phosphate dehydrogenase-like, C-terminal domain"/>
    <property type="match status" value="1"/>
</dbReference>
<dbReference type="Pfam" id="PF01408">
    <property type="entry name" value="GFO_IDH_MocA"/>
    <property type="match status" value="1"/>
</dbReference>
<dbReference type="PANTHER" id="PTHR43249:SF1">
    <property type="entry name" value="D-GLUCOSIDE 3-DEHYDROGENASE"/>
    <property type="match status" value="1"/>
</dbReference>